<accession>A0A3S5CM43</accession>
<dbReference type="AlphaFoldDB" id="A0A3S5CM43"/>
<gene>
    <name evidence="1" type="ORF">PXEA_LOCUS13360</name>
</gene>
<keyword evidence="2" id="KW-1185">Reference proteome</keyword>
<evidence type="ECO:0000313" key="1">
    <source>
        <dbReference type="EMBL" id="VEL19920.1"/>
    </source>
</evidence>
<sequence length="89" mass="9905">MKASLSSYQPIACCLVYSASVAGFGPYWFPTTELGSGTRTRLSVGNEYRHGQAHQRAVQSFHSLGNPELRMALCSDDVHHTMEDRLARF</sequence>
<proteinExistence type="predicted"/>
<evidence type="ECO:0000313" key="2">
    <source>
        <dbReference type="Proteomes" id="UP000784294"/>
    </source>
</evidence>
<name>A0A3S5CM43_9PLAT</name>
<protein>
    <submittedName>
        <fullName evidence="1">Uncharacterized protein</fullName>
    </submittedName>
</protein>
<dbReference type="Proteomes" id="UP000784294">
    <property type="component" value="Unassembled WGS sequence"/>
</dbReference>
<organism evidence="1 2">
    <name type="scientific">Protopolystoma xenopodis</name>
    <dbReference type="NCBI Taxonomy" id="117903"/>
    <lineage>
        <taxon>Eukaryota</taxon>
        <taxon>Metazoa</taxon>
        <taxon>Spiralia</taxon>
        <taxon>Lophotrochozoa</taxon>
        <taxon>Platyhelminthes</taxon>
        <taxon>Monogenea</taxon>
        <taxon>Polyopisthocotylea</taxon>
        <taxon>Polystomatidea</taxon>
        <taxon>Polystomatidae</taxon>
        <taxon>Protopolystoma</taxon>
    </lineage>
</organism>
<reference evidence="1" key="1">
    <citation type="submission" date="2018-11" db="EMBL/GenBank/DDBJ databases">
        <authorList>
            <consortium name="Pathogen Informatics"/>
        </authorList>
    </citation>
    <scope>NUCLEOTIDE SEQUENCE</scope>
</reference>
<dbReference type="EMBL" id="CAAALY010043890">
    <property type="protein sequence ID" value="VEL19920.1"/>
    <property type="molecule type" value="Genomic_DNA"/>
</dbReference>
<comment type="caution">
    <text evidence="1">The sequence shown here is derived from an EMBL/GenBank/DDBJ whole genome shotgun (WGS) entry which is preliminary data.</text>
</comment>